<organism evidence="2 3">
    <name type="scientific">Desmophyllum pertusum</name>
    <dbReference type="NCBI Taxonomy" id="174260"/>
    <lineage>
        <taxon>Eukaryota</taxon>
        <taxon>Metazoa</taxon>
        <taxon>Cnidaria</taxon>
        <taxon>Anthozoa</taxon>
        <taxon>Hexacorallia</taxon>
        <taxon>Scleractinia</taxon>
        <taxon>Caryophylliina</taxon>
        <taxon>Caryophylliidae</taxon>
        <taxon>Desmophyllum</taxon>
    </lineage>
</organism>
<dbReference type="EMBL" id="MU826826">
    <property type="protein sequence ID" value="KAJ7375060.1"/>
    <property type="molecule type" value="Genomic_DNA"/>
</dbReference>
<proteinExistence type="predicted"/>
<accession>A0A9X0CTJ5</accession>
<name>A0A9X0CTJ5_9CNID</name>
<evidence type="ECO:0000313" key="2">
    <source>
        <dbReference type="EMBL" id="KAJ7375060.1"/>
    </source>
</evidence>
<reference evidence="2" key="1">
    <citation type="submission" date="2023-01" db="EMBL/GenBank/DDBJ databases">
        <title>Genome assembly of the deep-sea coral Lophelia pertusa.</title>
        <authorList>
            <person name="Herrera S."/>
            <person name="Cordes E."/>
        </authorList>
    </citation>
    <scope>NUCLEOTIDE SEQUENCE</scope>
    <source>
        <strain evidence="2">USNM1676648</strain>
        <tissue evidence="2">Polyp</tissue>
    </source>
</reference>
<keyword evidence="1" id="KW-0472">Membrane</keyword>
<gene>
    <name evidence="2" type="ORF">OS493_001792</name>
</gene>
<protein>
    <submittedName>
        <fullName evidence="2">Uncharacterized protein</fullName>
    </submittedName>
</protein>
<comment type="caution">
    <text evidence="2">The sequence shown here is derived from an EMBL/GenBank/DDBJ whole genome shotgun (WGS) entry which is preliminary data.</text>
</comment>
<keyword evidence="1" id="KW-0812">Transmembrane</keyword>
<keyword evidence="3" id="KW-1185">Reference proteome</keyword>
<evidence type="ECO:0000256" key="1">
    <source>
        <dbReference type="SAM" id="Phobius"/>
    </source>
</evidence>
<dbReference type="Proteomes" id="UP001163046">
    <property type="component" value="Unassembled WGS sequence"/>
</dbReference>
<sequence length="103" mass="12586">MCRDRSLSLLWFVLLYTLIPYYYFFTALLSSLMMMVFRWEIKPIRRIEIVHHATEKSRHAPYHRFIIERNTIKSHHATCHSLSNSERKDCVTKEYKYKVFLLD</sequence>
<feature type="transmembrane region" description="Helical" evidence="1">
    <location>
        <begin position="12"/>
        <end position="37"/>
    </location>
</feature>
<evidence type="ECO:0000313" key="3">
    <source>
        <dbReference type="Proteomes" id="UP001163046"/>
    </source>
</evidence>
<dbReference type="AlphaFoldDB" id="A0A9X0CTJ5"/>
<keyword evidence="1" id="KW-1133">Transmembrane helix</keyword>